<keyword evidence="3" id="KW-0285">Flavoprotein</keyword>
<keyword evidence="4 5" id="KW-0274">FAD</keyword>
<gene>
    <name evidence="7" type="ORF">BWQ96_07439</name>
</gene>
<evidence type="ECO:0000256" key="3">
    <source>
        <dbReference type="ARBA" id="ARBA00022630"/>
    </source>
</evidence>
<dbReference type="PANTHER" id="PTHR11552:SF147">
    <property type="entry name" value="CHOLINE DEHYDROGENASE, MITOCHONDRIAL"/>
    <property type="match status" value="1"/>
</dbReference>
<dbReference type="SUPFAM" id="SSF54373">
    <property type="entry name" value="FAD-linked reductases, C-terminal domain"/>
    <property type="match status" value="1"/>
</dbReference>
<comment type="caution">
    <text evidence="7">The sequence shown here is derived from an EMBL/GenBank/DDBJ whole genome shotgun (WGS) entry which is preliminary data.</text>
</comment>
<dbReference type="EMBL" id="NBIV01000148">
    <property type="protein sequence ID" value="PXF42845.1"/>
    <property type="molecule type" value="Genomic_DNA"/>
</dbReference>
<dbReference type="OrthoDB" id="269227at2759"/>
<dbReference type="GO" id="GO:0050660">
    <property type="term" value="F:flavin adenine dinucleotide binding"/>
    <property type="evidence" value="ECO:0007669"/>
    <property type="project" value="InterPro"/>
</dbReference>
<evidence type="ECO:0000256" key="1">
    <source>
        <dbReference type="ARBA" id="ARBA00001974"/>
    </source>
</evidence>
<comment type="similarity">
    <text evidence="2">Belongs to the GMC oxidoreductase family.</text>
</comment>
<accession>A0A2V3IL82</accession>
<comment type="cofactor">
    <cofactor evidence="1 5">
        <name>FAD</name>
        <dbReference type="ChEBI" id="CHEBI:57692"/>
    </cofactor>
</comment>
<dbReference type="PIRSF" id="PIRSF000137">
    <property type="entry name" value="Alcohol_oxidase"/>
    <property type="match status" value="1"/>
</dbReference>
<feature type="domain" description="Glucose-methanol-choline oxidoreductase N-terminal" evidence="6">
    <location>
        <begin position="315"/>
        <end position="329"/>
    </location>
</feature>
<feature type="binding site" evidence="5">
    <location>
        <position position="145"/>
    </location>
    <ligand>
        <name>FAD</name>
        <dbReference type="ChEBI" id="CHEBI:57692"/>
    </ligand>
</feature>
<dbReference type="SUPFAM" id="SSF51905">
    <property type="entry name" value="FAD/NAD(P)-binding domain"/>
    <property type="match status" value="1"/>
</dbReference>
<dbReference type="InterPro" id="IPR007867">
    <property type="entry name" value="GMC_OxRtase_C"/>
</dbReference>
<dbReference type="InterPro" id="IPR012132">
    <property type="entry name" value="GMC_OxRdtase"/>
</dbReference>
<dbReference type="GO" id="GO:0016614">
    <property type="term" value="F:oxidoreductase activity, acting on CH-OH group of donors"/>
    <property type="evidence" value="ECO:0007669"/>
    <property type="project" value="InterPro"/>
</dbReference>
<protein>
    <submittedName>
        <fullName evidence="7">Pyranose dehydrogenase 3</fullName>
    </submittedName>
</protein>
<feature type="binding site" evidence="5">
    <location>
        <position position="271"/>
    </location>
    <ligand>
        <name>FAD</name>
        <dbReference type="ChEBI" id="CHEBI:57692"/>
    </ligand>
</feature>
<dbReference type="InterPro" id="IPR036188">
    <property type="entry name" value="FAD/NAD-bd_sf"/>
</dbReference>
<proteinExistence type="inferred from homology"/>
<evidence type="ECO:0000256" key="4">
    <source>
        <dbReference type="ARBA" id="ARBA00022827"/>
    </source>
</evidence>
<evidence type="ECO:0000313" key="8">
    <source>
        <dbReference type="Proteomes" id="UP000247409"/>
    </source>
</evidence>
<feature type="binding site" evidence="5">
    <location>
        <begin position="71"/>
        <end position="72"/>
    </location>
    <ligand>
        <name>FAD</name>
        <dbReference type="ChEBI" id="CHEBI:57692"/>
    </ligand>
</feature>
<evidence type="ECO:0000256" key="5">
    <source>
        <dbReference type="PIRSR" id="PIRSR000137-2"/>
    </source>
</evidence>
<name>A0A2V3IL82_9FLOR</name>
<dbReference type="Gene3D" id="3.50.50.60">
    <property type="entry name" value="FAD/NAD(P)-binding domain"/>
    <property type="match status" value="1"/>
</dbReference>
<sequence length="597" mass="65389">MISIALSCMAQHRKGQDRAVNGKPSYPRALPAPKDFDMNTGFLLTIGLVFLQLLKVSRASTSDFIIVGGGTSGCVLAARLCVAFPDASISVLERGKPLNESARFVKDAMRNVIDAWVDPQISESFLSLPNDGLSGRRVLLTTGAVLGGSSSSNAVQFVVPLEGYVRSLGIAGLSPMRAKRLYRRVYRKVGFRPQPPLVKLRYADDYLEAGRNAGFEIEDDPFRNNARLAMWNTRSSIDGGGRRVDSCAAYLNENVRDRCSANLRVVQGVTVIRVLFSRTGLSLRATGVEYVSSDDKQLQDRKVMLARKEVLLSAGPYGSPKLLQLSGIGPREVLDRVGLKTVRDLPVGVSTQSRAASGHFSAYTGVPLEPANNSTVLNSTDARQQWENGLGGVYGSSPFPMNGVVKDICYLTNVLAFGGLLEGLDEPLLASFCLGNPTSRGYICLNDSNPFSSPLVQLDLLGNREDLLRIQRCLRLVQKVHRSFPPQFKLTDLSQTSADEEEIRNTALTPFHYVGGCAVGSVVRSDLRVRGVYGLRIVDASVLRHIPTSAGPLSTTYVVAEHAAGDLIRRYRCRFGRCRRRVWWLRFGHWLLGHSSL</sequence>
<evidence type="ECO:0000256" key="2">
    <source>
        <dbReference type="ARBA" id="ARBA00010790"/>
    </source>
</evidence>
<dbReference type="Pfam" id="PF00732">
    <property type="entry name" value="GMC_oxred_N"/>
    <property type="match status" value="1"/>
</dbReference>
<keyword evidence="8" id="KW-1185">Reference proteome</keyword>
<reference evidence="7 8" key="1">
    <citation type="journal article" date="2018" name="Mol. Biol. Evol.">
        <title>Analysis of the draft genome of the red seaweed Gracilariopsis chorda provides insights into genome size evolution in Rhodophyta.</title>
        <authorList>
            <person name="Lee J."/>
            <person name="Yang E.C."/>
            <person name="Graf L."/>
            <person name="Yang J.H."/>
            <person name="Qiu H."/>
            <person name="Zel Zion U."/>
            <person name="Chan C.X."/>
            <person name="Stephens T.G."/>
            <person name="Weber A.P.M."/>
            <person name="Boo G.H."/>
            <person name="Boo S.M."/>
            <person name="Kim K.M."/>
            <person name="Shin Y."/>
            <person name="Jung M."/>
            <person name="Lee S.J."/>
            <person name="Yim H.S."/>
            <person name="Lee J.H."/>
            <person name="Bhattacharya D."/>
            <person name="Yoon H.S."/>
        </authorList>
    </citation>
    <scope>NUCLEOTIDE SEQUENCE [LARGE SCALE GENOMIC DNA]</scope>
    <source>
        <strain evidence="7 8">SKKU-2015</strain>
        <tissue evidence="7">Whole body</tissue>
    </source>
</reference>
<evidence type="ECO:0000259" key="6">
    <source>
        <dbReference type="PROSITE" id="PS00624"/>
    </source>
</evidence>
<dbReference type="STRING" id="448386.A0A2V3IL82"/>
<dbReference type="InterPro" id="IPR000172">
    <property type="entry name" value="GMC_OxRdtase_N"/>
</dbReference>
<dbReference type="PANTHER" id="PTHR11552">
    <property type="entry name" value="GLUCOSE-METHANOL-CHOLINE GMC OXIDOREDUCTASE"/>
    <property type="match status" value="1"/>
</dbReference>
<dbReference type="Pfam" id="PF05199">
    <property type="entry name" value="GMC_oxred_C"/>
    <property type="match status" value="1"/>
</dbReference>
<dbReference type="Proteomes" id="UP000247409">
    <property type="component" value="Unassembled WGS sequence"/>
</dbReference>
<organism evidence="7 8">
    <name type="scientific">Gracilariopsis chorda</name>
    <dbReference type="NCBI Taxonomy" id="448386"/>
    <lineage>
        <taxon>Eukaryota</taxon>
        <taxon>Rhodophyta</taxon>
        <taxon>Florideophyceae</taxon>
        <taxon>Rhodymeniophycidae</taxon>
        <taxon>Gracilariales</taxon>
        <taxon>Gracilariaceae</taxon>
        <taxon>Gracilariopsis</taxon>
    </lineage>
</organism>
<evidence type="ECO:0000313" key="7">
    <source>
        <dbReference type="EMBL" id="PXF42845.1"/>
    </source>
</evidence>
<dbReference type="Gene3D" id="3.30.410.40">
    <property type="match status" value="1"/>
</dbReference>
<dbReference type="PROSITE" id="PS00624">
    <property type="entry name" value="GMC_OXRED_2"/>
    <property type="match status" value="1"/>
</dbReference>
<dbReference type="AlphaFoldDB" id="A0A2V3IL82"/>